<dbReference type="PANTHER" id="PTHR32027:SF0">
    <property type="entry name" value="CYTOSINE DEAMINASE"/>
    <property type="match status" value="1"/>
</dbReference>
<dbReference type="EMBL" id="JAPEUX010000001">
    <property type="protein sequence ID" value="KAJ4360569.1"/>
    <property type="molecule type" value="Genomic_DNA"/>
</dbReference>
<name>A0A9W8XYQ9_9PLEO</name>
<dbReference type="AlphaFoldDB" id="A0A9W8XYQ9"/>
<evidence type="ECO:0000256" key="1">
    <source>
        <dbReference type="SAM" id="MobiDB-lite"/>
    </source>
</evidence>
<dbReference type="GeneID" id="80904665"/>
<dbReference type="Gene3D" id="3.20.20.140">
    <property type="entry name" value="Metal-dependent hydrolases"/>
    <property type="match status" value="1"/>
</dbReference>
<gene>
    <name evidence="2" type="ORF">N0V89_001135</name>
</gene>
<feature type="compositionally biased region" description="Polar residues" evidence="1">
    <location>
        <begin position="953"/>
        <end position="972"/>
    </location>
</feature>
<dbReference type="InterPro" id="IPR052349">
    <property type="entry name" value="Metallo-hydrolase_Enzymes"/>
</dbReference>
<dbReference type="OrthoDB" id="10266980at2759"/>
<proteinExistence type="predicted"/>
<dbReference type="RefSeq" id="XP_056076771.1">
    <property type="nucleotide sequence ID" value="XM_056209949.1"/>
</dbReference>
<protein>
    <recommendedName>
        <fullName evidence="4">Amidohydrolase-related domain-containing protein</fullName>
    </recommendedName>
</protein>
<keyword evidence="3" id="KW-1185">Reference proteome</keyword>
<evidence type="ECO:0008006" key="4">
    <source>
        <dbReference type="Google" id="ProtNLM"/>
    </source>
</evidence>
<accession>A0A9W8XYQ9</accession>
<organism evidence="2 3">
    <name type="scientific">Didymosphaeria variabile</name>
    <dbReference type="NCBI Taxonomy" id="1932322"/>
    <lineage>
        <taxon>Eukaryota</taxon>
        <taxon>Fungi</taxon>
        <taxon>Dikarya</taxon>
        <taxon>Ascomycota</taxon>
        <taxon>Pezizomycotina</taxon>
        <taxon>Dothideomycetes</taxon>
        <taxon>Pleosporomycetidae</taxon>
        <taxon>Pleosporales</taxon>
        <taxon>Massarineae</taxon>
        <taxon>Didymosphaeriaceae</taxon>
        <taxon>Didymosphaeria</taxon>
    </lineage>
</organism>
<reference evidence="2" key="1">
    <citation type="submission" date="2022-10" db="EMBL/GenBank/DDBJ databases">
        <title>Tapping the CABI collections for fungal endophytes: first genome assemblies for Collariella, Neodidymelliopsis, Ascochyta clinopodiicola, Didymella pomorum, Didymosphaeria variabile, Neocosmospora piperis and Neocucurbitaria cava.</title>
        <authorList>
            <person name="Hill R."/>
        </authorList>
    </citation>
    <scope>NUCLEOTIDE SEQUENCE</scope>
    <source>
        <strain evidence="2">IMI 356815</strain>
    </source>
</reference>
<dbReference type="PANTHER" id="PTHR32027">
    <property type="entry name" value="CYTOSINE DEAMINASE"/>
    <property type="match status" value="1"/>
</dbReference>
<dbReference type="InterPro" id="IPR032466">
    <property type="entry name" value="Metal_Hydrolase"/>
</dbReference>
<dbReference type="SUPFAM" id="SSF51556">
    <property type="entry name" value="Metallo-dependent hydrolases"/>
    <property type="match status" value="1"/>
</dbReference>
<dbReference type="GO" id="GO:0016814">
    <property type="term" value="F:hydrolase activity, acting on carbon-nitrogen (but not peptide) bonds, in cyclic amidines"/>
    <property type="evidence" value="ECO:0007669"/>
    <property type="project" value="TreeGrafter"/>
</dbReference>
<feature type="region of interest" description="Disordered" evidence="1">
    <location>
        <begin position="949"/>
        <end position="1040"/>
    </location>
</feature>
<comment type="caution">
    <text evidence="2">The sequence shown here is derived from an EMBL/GenBank/DDBJ whole genome shotgun (WGS) entry which is preliminary data.</text>
</comment>
<dbReference type="Proteomes" id="UP001140513">
    <property type="component" value="Unassembled WGS sequence"/>
</dbReference>
<evidence type="ECO:0000313" key="3">
    <source>
        <dbReference type="Proteomes" id="UP001140513"/>
    </source>
</evidence>
<evidence type="ECO:0000313" key="2">
    <source>
        <dbReference type="EMBL" id="KAJ4360569.1"/>
    </source>
</evidence>
<sequence length="1040" mass="114664">MLPPPRPYLSGPLDKIAAVRLPGKSPSSLWDVSIKDSRISSIDPHDDTPSWDPLGDTESVHNGILDGCNRLLAPSLCHAHIHLDKCFLLQDPTYSDLQIERGDFQEAMELTTKAKARFDQSDLLRRGRTLIDESISHGVTAMRAFVEVDRGVQFKCILAGLKLKAEYKHLCEIQLCAFAQLPLFSGEDGGEEIRKLMGLAATMGDIDVLGSTPYVEDDETKQEANVHWITSLALANGKHLDLHLDYFLEKHRQPLIWTVLDITRGYKWTEKQGKQITLGHCTRLTRFNDEEWTALKQGIGDLPVSFVGLPTSDLFMMRTRANVRGTLPVVEMIQQHDLHAAIAINNVGNAFTPYGNCDPLSIASLGVGIYQAGTKQDTEILYQVFGRQSSEWMTINRALLQFKEGRISKKEAHHIMTQVLGDNYELSHDLFDILDHDEADWGPEDWSQPINPPEHPQTVNPTSPNFLQPSYEPEFIRLPSMFQALGGSSYTSRPQLTINPTVLQSSSMPYAAEKMTPTPYRNAQGLSDSLASNFEGYFGYDNRQEHLTPQTQGLPINWNHDLYMPNGLSSPAHLMPGTVALPQHYVSTPWRQAQTLAPSRDIHNEMGLNPGIQSYNNLGRTKEPLPTAVFTAEQTHQQYPQPHWQNGHSMGDGLGDRLWQHEQDHGTAERQILHIAPSPQSQATPQLVSGQLSSDTSVCTIATPTTGVANVTRLVQNELNKGQAQYMASMQINSNNAMDGSHEANMNNAGPQSGEPKAKLFRPQPIPKPEGTFIHAICGKGFQTRNAVKKHHWGPKAGDLEATRGCWAKNKRPDIAWDAHPSCNLGSSKLSINNAQPTATEEDDSISTSPNLNVAPVPTMLSGRPTVQQFNDPPAHHLDTLVSAASFAERIDAPKPQGSRNDSVVAYLDAQAAAAERNRRTLPPWSTPTGFGTALTGRASYSQLQSPAAGLNITHSPPNQVLPNMKPPSQQHIGFAPPGGRISNAHATQDEDVRPTTMNNSVQEKRQRATSKKASVSKGEQKLPDSLSPSPKQKKAKLHK</sequence>